<keyword evidence="1" id="KW-0175">Coiled coil</keyword>
<feature type="non-terminal residue" evidence="2">
    <location>
        <position position="1"/>
    </location>
</feature>
<gene>
    <name evidence="2" type="ORF">IP987_002908</name>
</gene>
<reference evidence="2" key="1">
    <citation type="journal article" date="2018" name="Genome Biol.">
        <title>SKESA: strategic k-mer extension for scrupulous assemblies.</title>
        <authorList>
            <person name="Souvorov A."/>
            <person name="Agarwala R."/>
            <person name="Lipman D.J."/>
        </authorList>
    </citation>
    <scope>NUCLEOTIDE SEQUENCE</scope>
    <source>
        <strain evidence="2">SFBRL218_S4</strain>
    </source>
</reference>
<feature type="non-terminal residue" evidence="2">
    <location>
        <position position="305"/>
    </location>
</feature>
<dbReference type="AlphaFoldDB" id="A0A8H9JVH9"/>
<dbReference type="Proteomes" id="UP000853596">
    <property type="component" value="Unassembled WGS sequence"/>
</dbReference>
<accession>A0A8H9JVH9</accession>
<reference evidence="2" key="2">
    <citation type="submission" date="2020-10" db="EMBL/GenBank/DDBJ databases">
        <authorList>
            <consortium name="NCBI Pathogen Detection Project"/>
        </authorList>
    </citation>
    <scope>NUCLEOTIDE SEQUENCE</scope>
    <source>
        <strain evidence="2">SFBRL218_S4</strain>
    </source>
</reference>
<evidence type="ECO:0000256" key="1">
    <source>
        <dbReference type="SAM" id="Coils"/>
    </source>
</evidence>
<sequence>LIKQRNNNFEVKQEIISLRKIINKKGRERKILNNHTCPKCHSIISDNLELKINTLNDEEDFLFLMNELEKEALKIETDIHKEEKKYKDLLHTLEMYEDTLKFKSKEISNILQHKGLMEVRDKLIIDIGQSQFEINEAQNSLKKQRKILKEYLESKKQINETYQQLMQHDKLHFNLEELDVNKFKKIDYNISAGGSNKPINTIVWYFNLLKVKTKFNSEAIRLPIILDSPTNAELDKESKHTLLKYIFEESDKDSQLIVSTIGFSKSDFEEETFENIIELTNPKYELLNANDYEKHKELCKELVTI</sequence>
<feature type="coiled-coil region" evidence="1">
    <location>
        <begin position="134"/>
        <end position="168"/>
    </location>
</feature>
<comment type="caution">
    <text evidence="2">The sequence shown here is derived from an EMBL/GenBank/DDBJ whole genome shotgun (WGS) entry which is preliminary data.</text>
</comment>
<name>A0A8H9JVH9_LISMN</name>
<evidence type="ECO:0000313" key="2">
    <source>
        <dbReference type="EMBL" id="HAO5923668.1"/>
    </source>
</evidence>
<proteinExistence type="predicted"/>
<dbReference type="EMBL" id="DABXZF010000083">
    <property type="protein sequence ID" value="HAO5923668.1"/>
    <property type="molecule type" value="Genomic_DNA"/>
</dbReference>
<protein>
    <submittedName>
        <fullName evidence="2">Uncharacterized protein</fullName>
    </submittedName>
</protein>
<organism evidence="2">
    <name type="scientific">Listeria monocytogenes</name>
    <dbReference type="NCBI Taxonomy" id="1639"/>
    <lineage>
        <taxon>Bacteria</taxon>
        <taxon>Bacillati</taxon>
        <taxon>Bacillota</taxon>
        <taxon>Bacilli</taxon>
        <taxon>Bacillales</taxon>
        <taxon>Listeriaceae</taxon>
        <taxon>Listeria</taxon>
    </lineage>
</organism>
<feature type="coiled-coil region" evidence="1">
    <location>
        <begin position="65"/>
        <end position="99"/>
    </location>
</feature>